<protein>
    <recommendedName>
        <fullName evidence="3">Reverse transcriptase domain-containing protein</fullName>
    </recommendedName>
</protein>
<dbReference type="PANTHER" id="PTHR47027:SF20">
    <property type="entry name" value="REVERSE TRANSCRIPTASE-LIKE PROTEIN WITH RNA-DIRECTED DNA POLYMERASE DOMAIN"/>
    <property type="match status" value="1"/>
</dbReference>
<keyword evidence="2" id="KW-1185">Reference proteome</keyword>
<proteinExistence type="predicted"/>
<evidence type="ECO:0000313" key="1">
    <source>
        <dbReference type="EMBL" id="VDN16565.1"/>
    </source>
</evidence>
<dbReference type="OrthoDB" id="10030815at2759"/>
<dbReference type="Proteomes" id="UP000281553">
    <property type="component" value="Unassembled WGS sequence"/>
</dbReference>
<reference evidence="1 2" key="1">
    <citation type="submission" date="2018-11" db="EMBL/GenBank/DDBJ databases">
        <authorList>
            <consortium name="Pathogen Informatics"/>
        </authorList>
    </citation>
    <scope>NUCLEOTIDE SEQUENCE [LARGE SCALE GENOMIC DNA]</scope>
</reference>
<evidence type="ECO:0008006" key="3">
    <source>
        <dbReference type="Google" id="ProtNLM"/>
    </source>
</evidence>
<gene>
    <name evidence="1" type="ORF">DILT_LOCUS12396</name>
</gene>
<dbReference type="PANTHER" id="PTHR47027">
    <property type="entry name" value="REVERSE TRANSCRIPTASE DOMAIN-CONTAINING PROTEIN"/>
    <property type="match status" value="1"/>
</dbReference>
<dbReference type="EMBL" id="UYRU01066299">
    <property type="protein sequence ID" value="VDN16565.1"/>
    <property type="molecule type" value="Genomic_DNA"/>
</dbReference>
<accession>A0A3P7LI36</accession>
<dbReference type="AlphaFoldDB" id="A0A3P7LI36"/>
<name>A0A3P7LI36_DIBLA</name>
<sequence>MESKIPQDEAEYVSLHSADGAVKAEFYENLQDMVAGTPTTDLFFIVGDWNARTGPYEEGTRHILGKHGLGQRCNNGERLIFILRHILEDRHQHQQKTIACFIDFKTAFYCIPKIMAMIKAYYRSTTLRGIVHNNLSEALAIRSSVQQDCVLSPILFNHATNWDIGKALQENYGVELAPGLRLTDLDYAEHIALLASSFGFKSMAPLSHLHVLTSCGHASTARGACKKSISQSPIDYVIIPANDNQARVKRAFAYHANARNAIRVGERGREIGRYRHGGQLKTWLNTVKPDVERMGLVIVCGLRQWNKHCVDICEELASDRRQRAAAIRDIHEADPFNYRKKSDQIKNQLSKNISLIRTLTPIRAYANYKKSTETKGIILVFKSKDRSRNIYRESTI</sequence>
<organism evidence="1 2">
    <name type="scientific">Dibothriocephalus latus</name>
    <name type="common">Fish tapeworm</name>
    <name type="synonym">Diphyllobothrium latum</name>
    <dbReference type="NCBI Taxonomy" id="60516"/>
    <lineage>
        <taxon>Eukaryota</taxon>
        <taxon>Metazoa</taxon>
        <taxon>Spiralia</taxon>
        <taxon>Lophotrochozoa</taxon>
        <taxon>Platyhelminthes</taxon>
        <taxon>Cestoda</taxon>
        <taxon>Eucestoda</taxon>
        <taxon>Diphyllobothriidea</taxon>
        <taxon>Diphyllobothriidae</taxon>
        <taxon>Dibothriocephalus</taxon>
    </lineage>
</organism>
<evidence type="ECO:0000313" key="2">
    <source>
        <dbReference type="Proteomes" id="UP000281553"/>
    </source>
</evidence>